<dbReference type="InterPro" id="IPR001304">
    <property type="entry name" value="C-type_lectin-like"/>
</dbReference>
<keyword evidence="11" id="KW-1185">Reference proteome</keyword>
<feature type="transmembrane region" description="Helical" evidence="8">
    <location>
        <begin position="19"/>
        <end position="42"/>
    </location>
</feature>
<keyword evidence="3" id="KW-0430">Lectin</keyword>
<dbReference type="InterPro" id="IPR033992">
    <property type="entry name" value="NKR-like_CTLD"/>
</dbReference>
<feature type="domain" description="C-type lectin" evidence="9">
    <location>
        <begin position="70"/>
        <end position="171"/>
    </location>
</feature>
<keyword evidence="6 8" id="KW-0472">Membrane</keyword>
<evidence type="ECO:0000313" key="11">
    <source>
        <dbReference type="Proteomes" id="UP001488838"/>
    </source>
</evidence>
<proteinExistence type="predicted"/>
<comment type="caution">
    <text evidence="10">The sequence shown here is derived from an EMBL/GenBank/DDBJ whole genome shotgun (WGS) entry which is preliminary data.</text>
</comment>
<evidence type="ECO:0000259" key="9">
    <source>
        <dbReference type="PROSITE" id="PS50041"/>
    </source>
</evidence>
<protein>
    <recommendedName>
        <fullName evidence="9">C-type lectin domain-containing protein</fullName>
    </recommendedName>
</protein>
<keyword evidence="4" id="KW-0735">Signal-anchor</keyword>
<feature type="region of interest" description="Disordered" evidence="7">
    <location>
        <begin position="317"/>
        <end position="339"/>
    </location>
</feature>
<keyword evidence="2 8" id="KW-0812">Transmembrane</keyword>
<gene>
    <name evidence="10" type="ORF">U0070_000971</name>
</gene>
<dbReference type="EMBL" id="JBBHLL010000816">
    <property type="protein sequence ID" value="KAK7797539.1"/>
    <property type="molecule type" value="Genomic_DNA"/>
</dbReference>
<dbReference type="CDD" id="cd03593">
    <property type="entry name" value="CLECT_NK_receptors_like"/>
    <property type="match status" value="1"/>
</dbReference>
<dbReference type="GO" id="GO:0030246">
    <property type="term" value="F:carbohydrate binding"/>
    <property type="evidence" value="ECO:0007669"/>
    <property type="project" value="UniProtKB-KW"/>
</dbReference>
<feature type="compositionally biased region" description="Basic and acidic residues" evidence="7">
    <location>
        <begin position="330"/>
        <end position="339"/>
    </location>
</feature>
<evidence type="ECO:0000256" key="2">
    <source>
        <dbReference type="ARBA" id="ARBA00022692"/>
    </source>
</evidence>
<dbReference type="SUPFAM" id="SSF56436">
    <property type="entry name" value="C-type lectin-like"/>
    <property type="match status" value="1"/>
</dbReference>
<dbReference type="InterPro" id="IPR016186">
    <property type="entry name" value="C-type_lectin-like/link_sf"/>
</dbReference>
<dbReference type="Gene3D" id="3.10.100.10">
    <property type="entry name" value="Mannose-Binding Protein A, subunit A"/>
    <property type="match status" value="1"/>
</dbReference>
<dbReference type="PROSITE" id="PS50041">
    <property type="entry name" value="C_TYPE_LECTIN_2"/>
    <property type="match status" value="1"/>
</dbReference>
<reference evidence="10 11" key="1">
    <citation type="journal article" date="2023" name="bioRxiv">
        <title>Conserved and derived expression patterns and positive selection on dental genes reveal complex evolutionary context of ever-growing rodent molars.</title>
        <authorList>
            <person name="Calamari Z.T."/>
            <person name="Song A."/>
            <person name="Cohen E."/>
            <person name="Akter M."/>
            <person name="Roy R.D."/>
            <person name="Hallikas O."/>
            <person name="Christensen M.M."/>
            <person name="Li P."/>
            <person name="Marangoni P."/>
            <person name="Jernvall J."/>
            <person name="Klein O.D."/>
        </authorList>
    </citation>
    <scope>NUCLEOTIDE SEQUENCE [LARGE SCALE GENOMIC DNA]</scope>
    <source>
        <strain evidence="10">V071</strain>
    </source>
</reference>
<dbReference type="Pfam" id="PF00059">
    <property type="entry name" value="Lectin_C"/>
    <property type="match status" value="1"/>
</dbReference>
<dbReference type="PANTHER" id="PTHR45710:SF35">
    <property type="entry name" value="C-TYPE LECTIN DOMAIN FAMILY 2 MEMBER D"/>
    <property type="match status" value="1"/>
</dbReference>
<dbReference type="GO" id="GO:0046703">
    <property type="term" value="F:natural killer cell lectin-like receptor binding"/>
    <property type="evidence" value="ECO:0007669"/>
    <property type="project" value="TreeGrafter"/>
</dbReference>
<sequence length="339" mass="36445">MDKDLQGQCLRIVSPVSPAGLYCCYAVIMVLSGAVIALSVALSFSVRKKTPAIVSPEAGYATCPRDWIGFGSKCFYFSEHTSNWTSSQTSCMDLGASLTQAGSLEELNFLNRSKGDSTAWIGLHRESPEHPWMWTDNTEYKNLISIRGDGNHAYLSDRGISSGRGYMQRKWICSKSSSYTLQCPRVEGEAEDWSLSTALGILRQVAQKVCSSPGGASDMDTTAAATQARARLHLKMALEVEGSIIVAGRPGVVTKGSLHVGGPVNIKFCLLLQVEVEEGETTGNPENKVGPLWRGALSQVGVTGSINAGLVAGKMHRATAPSVRSSLNKGNKEEQQELK</sequence>
<evidence type="ECO:0000256" key="4">
    <source>
        <dbReference type="ARBA" id="ARBA00022968"/>
    </source>
</evidence>
<evidence type="ECO:0000256" key="5">
    <source>
        <dbReference type="ARBA" id="ARBA00022989"/>
    </source>
</evidence>
<evidence type="ECO:0000256" key="3">
    <source>
        <dbReference type="ARBA" id="ARBA00022734"/>
    </source>
</evidence>
<keyword evidence="5 8" id="KW-1133">Transmembrane helix</keyword>
<evidence type="ECO:0000256" key="6">
    <source>
        <dbReference type="ARBA" id="ARBA00023136"/>
    </source>
</evidence>
<dbReference type="SMART" id="SM00034">
    <property type="entry name" value="CLECT"/>
    <property type="match status" value="1"/>
</dbReference>
<comment type="subcellular location">
    <subcellularLocation>
        <location evidence="1">Cell membrane</location>
        <topology evidence="1">Single-pass type II membrane protein</topology>
    </subcellularLocation>
</comment>
<dbReference type="InterPro" id="IPR016187">
    <property type="entry name" value="CTDL_fold"/>
</dbReference>
<dbReference type="PANTHER" id="PTHR45710">
    <property type="entry name" value="C-TYPE LECTIN DOMAIN-CONTAINING PROTEIN 180"/>
    <property type="match status" value="1"/>
</dbReference>
<evidence type="ECO:0000256" key="7">
    <source>
        <dbReference type="SAM" id="MobiDB-lite"/>
    </source>
</evidence>
<evidence type="ECO:0000256" key="8">
    <source>
        <dbReference type="SAM" id="Phobius"/>
    </source>
</evidence>
<evidence type="ECO:0000313" key="10">
    <source>
        <dbReference type="EMBL" id="KAK7797539.1"/>
    </source>
</evidence>
<organism evidence="10 11">
    <name type="scientific">Myodes glareolus</name>
    <name type="common">Bank vole</name>
    <name type="synonym">Clethrionomys glareolus</name>
    <dbReference type="NCBI Taxonomy" id="447135"/>
    <lineage>
        <taxon>Eukaryota</taxon>
        <taxon>Metazoa</taxon>
        <taxon>Chordata</taxon>
        <taxon>Craniata</taxon>
        <taxon>Vertebrata</taxon>
        <taxon>Euteleostomi</taxon>
        <taxon>Mammalia</taxon>
        <taxon>Eutheria</taxon>
        <taxon>Euarchontoglires</taxon>
        <taxon>Glires</taxon>
        <taxon>Rodentia</taxon>
        <taxon>Myomorpha</taxon>
        <taxon>Muroidea</taxon>
        <taxon>Cricetidae</taxon>
        <taxon>Arvicolinae</taxon>
        <taxon>Myodes</taxon>
    </lineage>
</organism>
<name>A0AAW0H405_MYOGA</name>
<dbReference type="InterPro" id="IPR050828">
    <property type="entry name" value="C-type_lectin/matrix_domain"/>
</dbReference>
<feature type="non-terminal residue" evidence="10">
    <location>
        <position position="339"/>
    </location>
</feature>
<evidence type="ECO:0000256" key="1">
    <source>
        <dbReference type="ARBA" id="ARBA00004401"/>
    </source>
</evidence>
<dbReference type="GO" id="GO:0009897">
    <property type="term" value="C:external side of plasma membrane"/>
    <property type="evidence" value="ECO:0007669"/>
    <property type="project" value="TreeGrafter"/>
</dbReference>
<dbReference type="AlphaFoldDB" id="A0AAW0H405"/>
<accession>A0AAW0H405</accession>
<dbReference type="Proteomes" id="UP001488838">
    <property type="component" value="Unassembled WGS sequence"/>
</dbReference>